<proteinExistence type="inferred from homology"/>
<dbReference type="PANTHER" id="PTHR30614">
    <property type="entry name" value="MEMBRANE COMPONENT OF AMINO ACID ABC TRANSPORTER"/>
    <property type="match status" value="1"/>
</dbReference>
<keyword evidence="3" id="KW-1003">Cell membrane</keyword>
<dbReference type="NCBIfam" id="TIGR03003">
    <property type="entry name" value="ectoine_ehuD"/>
    <property type="match status" value="1"/>
</dbReference>
<protein>
    <submittedName>
        <fullName evidence="10">Amino acid ABC transporter membrane protein 2, PAAT family (TC 3.A.1.3.-)</fullName>
    </submittedName>
</protein>
<reference evidence="10 11" key="1">
    <citation type="submission" date="2013-07" db="EMBL/GenBank/DDBJ databases">
        <authorList>
            <consortium name="DOE Joint Genome Institute"/>
            <person name="Reeve W."/>
            <person name="Huntemann M."/>
            <person name="Han J."/>
            <person name="Chen A."/>
            <person name="Kyrpides N."/>
            <person name="Mavromatis K."/>
            <person name="Markowitz V."/>
            <person name="Palaniappan K."/>
            <person name="Ivanova N."/>
            <person name="Schaumberg A."/>
            <person name="Pati A."/>
            <person name="Liolios K."/>
            <person name="Nordberg H.P."/>
            <person name="Cantor M.N."/>
            <person name="Hua S.X."/>
            <person name="Woyke T."/>
        </authorList>
    </citation>
    <scope>NUCLEOTIDE SEQUENCE [LARGE SCALE GENOMIC DNA]</scope>
    <source>
        <strain evidence="10 11">DSM 43889</strain>
    </source>
</reference>
<evidence type="ECO:0000256" key="8">
    <source>
        <dbReference type="RuleBase" id="RU363032"/>
    </source>
</evidence>
<keyword evidence="6 8" id="KW-1133">Transmembrane helix</keyword>
<evidence type="ECO:0000256" key="1">
    <source>
        <dbReference type="ARBA" id="ARBA00004651"/>
    </source>
</evidence>
<dbReference type="SUPFAM" id="SSF161098">
    <property type="entry name" value="MetI-like"/>
    <property type="match status" value="1"/>
</dbReference>
<evidence type="ECO:0000313" key="11">
    <source>
        <dbReference type="Proteomes" id="UP000791080"/>
    </source>
</evidence>
<comment type="similarity">
    <text evidence="8">Belongs to the binding-protein-dependent transport system permease family.</text>
</comment>
<accession>A0ABT1JPD4</accession>
<keyword evidence="5" id="KW-0029">Amino-acid transport</keyword>
<dbReference type="CDD" id="cd06261">
    <property type="entry name" value="TM_PBP2"/>
    <property type="match status" value="1"/>
</dbReference>
<dbReference type="RefSeq" id="WP_026418614.1">
    <property type="nucleotide sequence ID" value="NZ_AUBJ02000001.1"/>
</dbReference>
<evidence type="ECO:0000256" key="4">
    <source>
        <dbReference type="ARBA" id="ARBA00022692"/>
    </source>
</evidence>
<dbReference type="PROSITE" id="PS50928">
    <property type="entry name" value="ABC_TM1"/>
    <property type="match status" value="1"/>
</dbReference>
<dbReference type="EMBL" id="AUBJ02000001">
    <property type="protein sequence ID" value="MCP2334034.1"/>
    <property type="molecule type" value="Genomic_DNA"/>
</dbReference>
<dbReference type="Pfam" id="PF00528">
    <property type="entry name" value="BPD_transp_1"/>
    <property type="match status" value="1"/>
</dbReference>
<reference evidence="10 11" key="2">
    <citation type="submission" date="2022-06" db="EMBL/GenBank/DDBJ databases">
        <title>Genomic Encyclopedia of Type Strains, Phase I: the one thousand microbial genomes (KMG-I) project.</title>
        <authorList>
            <person name="Kyrpides N."/>
        </authorList>
    </citation>
    <scope>NUCLEOTIDE SEQUENCE [LARGE SCALE GENOMIC DNA]</scope>
    <source>
        <strain evidence="10 11">DSM 43889</strain>
    </source>
</reference>
<dbReference type="PANTHER" id="PTHR30614:SF0">
    <property type="entry name" value="L-CYSTINE TRANSPORT SYSTEM PERMEASE PROTEIN TCYL"/>
    <property type="match status" value="1"/>
</dbReference>
<dbReference type="InterPro" id="IPR000515">
    <property type="entry name" value="MetI-like"/>
</dbReference>
<gene>
    <name evidence="10" type="ORF">G443_004304</name>
</gene>
<dbReference type="Gene3D" id="1.10.3720.10">
    <property type="entry name" value="MetI-like"/>
    <property type="match status" value="1"/>
</dbReference>
<evidence type="ECO:0000256" key="6">
    <source>
        <dbReference type="ARBA" id="ARBA00022989"/>
    </source>
</evidence>
<dbReference type="Proteomes" id="UP000791080">
    <property type="component" value="Unassembled WGS sequence"/>
</dbReference>
<evidence type="ECO:0000259" key="9">
    <source>
        <dbReference type="PROSITE" id="PS50928"/>
    </source>
</evidence>
<evidence type="ECO:0000313" key="10">
    <source>
        <dbReference type="EMBL" id="MCP2334034.1"/>
    </source>
</evidence>
<feature type="transmembrane region" description="Helical" evidence="8">
    <location>
        <begin position="55"/>
        <end position="78"/>
    </location>
</feature>
<keyword evidence="4 8" id="KW-0812">Transmembrane</keyword>
<evidence type="ECO:0000256" key="3">
    <source>
        <dbReference type="ARBA" id="ARBA00022475"/>
    </source>
</evidence>
<feature type="domain" description="ABC transmembrane type-1" evidence="9">
    <location>
        <begin position="15"/>
        <end position="207"/>
    </location>
</feature>
<comment type="subcellular location">
    <subcellularLocation>
        <location evidence="1 8">Cell membrane</location>
        <topology evidence="1 8">Multi-pass membrane protein</topology>
    </subcellularLocation>
</comment>
<keyword evidence="11" id="KW-1185">Reference proteome</keyword>
<keyword evidence="2 8" id="KW-0813">Transport</keyword>
<feature type="transmembrane region" description="Helical" evidence="8">
    <location>
        <begin position="20"/>
        <end position="43"/>
    </location>
</feature>
<dbReference type="NCBIfam" id="TIGR01726">
    <property type="entry name" value="HEQRo_perm_3TM"/>
    <property type="match status" value="1"/>
</dbReference>
<dbReference type="InterPro" id="IPR043429">
    <property type="entry name" value="ArtM/GltK/GlnP/TcyL/YhdX-like"/>
</dbReference>
<sequence>MNWDWQIFWDSFPRLLDGLVIALQATVVGYLIALVLGLVFALLRRSRLVWVSAPVGLVVEFIRSTPLLVQLFFLFYVLPQFDVHLSTLMTGAIGLGVHYATYISEVYRAGIEGVPQGQWEAAKALNLPARRTWTSVILPQAIPRSAPALGNYVIAMFKDTPQLIVITLPEMLTTAQGIGSETFRYPEPITVAGILYLATALVMSWIARIFERRFGTVRAA</sequence>
<evidence type="ECO:0000256" key="2">
    <source>
        <dbReference type="ARBA" id="ARBA00022448"/>
    </source>
</evidence>
<dbReference type="InterPro" id="IPR035906">
    <property type="entry name" value="MetI-like_sf"/>
</dbReference>
<evidence type="ECO:0000256" key="5">
    <source>
        <dbReference type="ARBA" id="ARBA00022970"/>
    </source>
</evidence>
<feature type="transmembrane region" description="Helical" evidence="8">
    <location>
        <begin position="189"/>
        <end position="210"/>
    </location>
</feature>
<dbReference type="InterPro" id="IPR014341">
    <property type="entry name" value="Ectoine_EhuD"/>
</dbReference>
<dbReference type="InterPro" id="IPR010065">
    <property type="entry name" value="AA_ABC_transptr_permease_3TM"/>
</dbReference>
<comment type="caution">
    <text evidence="10">The sequence shown here is derived from an EMBL/GenBank/DDBJ whole genome shotgun (WGS) entry which is preliminary data.</text>
</comment>
<name>A0ABT1JPD4_ACTCY</name>
<evidence type="ECO:0000256" key="7">
    <source>
        <dbReference type="ARBA" id="ARBA00023136"/>
    </source>
</evidence>
<keyword evidence="7 8" id="KW-0472">Membrane</keyword>
<organism evidence="10 11">
    <name type="scientific">Actinoalloteichus caeruleus DSM 43889</name>
    <dbReference type="NCBI Taxonomy" id="1120930"/>
    <lineage>
        <taxon>Bacteria</taxon>
        <taxon>Bacillati</taxon>
        <taxon>Actinomycetota</taxon>
        <taxon>Actinomycetes</taxon>
        <taxon>Pseudonocardiales</taxon>
        <taxon>Pseudonocardiaceae</taxon>
        <taxon>Actinoalloteichus</taxon>
        <taxon>Actinoalloteichus cyanogriseus</taxon>
    </lineage>
</organism>